<sequence length="43" mass="4441">MSSESTSTIVYTTPGCPFCAAAASEYSGDSQDVPGYFGVHCTD</sequence>
<reference evidence="1" key="1">
    <citation type="journal article" date="2015" name="Nature">
        <title>Complex archaea that bridge the gap between prokaryotes and eukaryotes.</title>
        <authorList>
            <person name="Spang A."/>
            <person name="Saw J.H."/>
            <person name="Jorgensen S.L."/>
            <person name="Zaremba-Niedzwiedzka K."/>
            <person name="Martijn J."/>
            <person name="Lind A.E."/>
            <person name="van Eijk R."/>
            <person name="Schleper C."/>
            <person name="Guy L."/>
            <person name="Ettema T.J."/>
        </authorList>
    </citation>
    <scope>NUCLEOTIDE SEQUENCE</scope>
</reference>
<accession>A0A0F8WFH5</accession>
<organism evidence="1">
    <name type="scientific">marine sediment metagenome</name>
    <dbReference type="NCBI Taxonomy" id="412755"/>
    <lineage>
        <taxon>unclassified sequences</taxon>
        <taxon>metagenomes</taxon>
        <taxon>ecological metagenomes</taxon>
    </lineage>
</organism>
<dbReference type="AlphaFoldDB" id="A0A0F8WFH5"/>
<protein>
    <recommendedName>
        <fullName evidence="2">Glutaredoxin domain-containing protein</fullName>
    </recommendedName>
</protein>
<comment type="caution">
    <text evidence="1">The sequence shown here is derived from an EMBL/GenBank/DDBJ whole genome shotgun (WGS) entry which is preliminary data.</text>
</comment>
<feature type="non-terminal residue" evidence="1">
    <location>
        <position position="43"/>
    </location>
</feature>
<proteinExistence type="predicted"/>
<name>A0A0F8WFH5_9ZZZZ</name>
<evidence type="ECO:0008006" key="2">
    <source>
        <dbReference type="Google" id="ProtNLM"/>
    </source>
</evidence>
<evidence type="ECO:0000313" key="1">
    <source>
        <dbReference type="EMBL" id="KKK46890.1"/>
    </source>
</evidence>
<gene>
    <name evidence="1" type="ORF">LCGC14_3160730</name>
</gene>
<dbReference type="EMBL" id="LAZR01069854">
    <property type="protein sequence ID" value="KKK46890.1"/>
    <property type="molecule type" value="Genomic_DNA"/>
</dbReference>